<organism evidence="1 2">
    <name type="scientific">Morchella conica CCBAS932</name>
    <dbReference type="NCBI Taxonomy" id="1392247"/>
    <lineage>
        <taxon>Eukaryota</taxon>
        <taxon>Fungi</taxon>
        <taxon>Dikarya</taxon>
        <taxon>Ascomycota</taxon>
        <taxon>Pezizomycotina</taxon>
        <taxon>Pezizomycetes</taxon>
        <taxon>Pezizales</taxon>
        <taxon>Morchellaceae</taxon>
        <taxon>Morchella</taxon>
    </lineage>
</organism>
<gene>
    <name evidence="1" type="ORF">P167DRAFT_82728</name>
</gene>
<dbReference type="Proteomes" id="UP000277580">
    <property type="component" value="Unassembled WGS sequence"/>
</dbReference>
<name>A0A3N4K7W7_9PEZI</name>
<dbReference type="EMBL" id="ML119257">
    <property type="protein sequence ID" value="RPB06627.1"/>
    <property type="molecule type" value="Genomic_DNA"/>
</dbReference>
<dbReference type="InParanoid" id="A0A3N4K7W7"/>
<accession>A0A3N4K7W7</accession>
<evidence type="ECO:0000313" key="2">
    <source>
        <dbReference type="Proteomes" id="UP000277580"/>
    </source>
</evidence>
<reference evidence="1 2" key="1">
    <citation type="journal article" date="2018" name="Nat. Ecol. Evol.">
        <title>Pezizomycetes genomes reveal the molecular basis of ectomycorrhizal truffle lifestyle.</title>
        <authorList>
            <person name="Murat C."/>
            <person name="Payen T."/>
            <person name="Noel B."/>
            <person name="Kuo A."/>
            <person name="Morin E."/>
            <person name="Chen J."/>
            <person name="Kohler A."/>
            <person name="Krizsan K."/>
            <person name="Balestrini R."/>
            <person name="Da Silva C."/>
            <person name="Montanini B."/>
            <person name="Hainaut M."/>
            <person name="Levati E."/>
            <person name="Barry K.W."/>
            <person name="Belfiori B."/>
            <person name="Cichocki N."/>
            <person name="Clum A."/>
            <person name="Dockter R.B."/>
            <person name="Fauchery L."/>
            <person name="Guy J."/>
            <person name="Iotti M."/>
            <person name="Le Tacon F."/>
            <person name="Lindquist E.A."/>
            <person name="Lipzen A."/>
            <person name="Malagnac F."/>
            <person name="Mello A."/>
            <person name="Molinier V."/>
            <person name="Miyauchi S."/>
            <person name="Poulain J."/>
            <person name="Riccioni C."/>
            <person name="Rubini A."/>
            <person name="Sitrit Y."/>
            <person name="Splivallo R."/>
            <person name="Traeger S."/>
            <person name="Wang M."/>
            <person name="Zifcakova L."/>
            <person name="Wipf D."/>
            <person name="Zambonelli A."/>
            <person name="Paolocci F."/>
            <person name="Nowrousian M."/>
            <person name="Ottonello S."/>
            <person name="Baldrian P."/>
            <person name="Spatafora J.W."/>
            <person name="Henrissat B."/>
            <person name="Nagy L.G."/>
            <person name="Aury J.M."/>
            <person name="Wincker P."/>
            <person name="Grigoriev I.V."/>
            <person name="Bonfante P."/>
            <person name="Martin F.M."/>
        </authorList>
    </citation>
    <scope>NUCLEOTIDE SEQUENCE [LARGE SCALE GENOMIC DNA]</scope>
    <source>
        <strain evidence="1 2">CCBAS932</strain>
    </source>
</reference>
<proteinExistence type="predicted"/>
<dbReference type="OrthoDB" id="3464356at2759"/>
<evidence type="ECO:0000313" key="1">
    <source>
        <dbReference type="EMBL" id="RPB06627.1"/>
    </source>
</evidence>
<keyword evidence="2" id="KW-1185">Reference proteome</keyword>
<protein>
    <submittedName>
        <fullName evidence="1">Uncharacterized protein</fullName>
    </submittedName>
</protein>
<sequence length="232" mass="26260">MLYLKYWIDSCFEQAISLTTECSHLLRERLNEGSWEAIYSRLLDDPYQNLPALLLQRKEKRLRAHKHDPHPALPYTVCYDGVVHTRAHQSPTKSVLEFAVIEVKGCYDAAKWQEDFTKLVAGCRAILKAIRTSVDGHETTMAKVLAAGVLQAGAKTMVVLMKAVGENVYLLKRGSEWTYPEEVKDVVDFGGLVVAMWKVREVVKSSYEAVKHYHECVKGQKDDGDRTGADFL</sequence>
<dbReference type="AlphaFoldDB" id="A0A3N4K7W7"/>